<evidence type="ECO:0000313" key="2">
    <source>
        <dbReference type="EMBL" id="MUH72804.1"/>
    </source>
</evidence>
<feature type="chain" id="PRO_5026784153" description="DUF3551 domain-containing protein" evidence="1">
    <location>
        <begin position="25"/>
        <end position="62"/>
    </location>
</feature>
<name>A0A6N8F9H3_9GAMM</name>
<sequence>MFNKKVLPILLVFSAIALSTFTYALPVSECRPKYNDCMDSWFSTAEACYGDYKLCRSSPGGD</sequence>
<feature type="signal peptide" evidence="1">
    <location>
        <begin position="1"/>
        <end position="24"/>
    </location>
</feature>
<dbReference type="Proteomes" id="UP000439994">
    <property type="component" value="Unassembled WGS sequence"/>
</dbReference>
<dbReference type="EMBL" id="WOCD01000003">
    <property type="protein sequence ID" value="MUH72804.1"/>
    <property type="molecule type" value="Genomic_DNA"/>
</dbReference>
<gene>
    <name evidence="2" type="ORF">GNP35_10055</name>
</gene>
<protein>
    <recommendedName>
        <fullName evidence="4">DUF3551 domain-containing protein</fullName>
    </recommendedName>
</protein>
<dbReference type="RefSeq" id="WP_155695955.1">
    <property type="nucleotide sequence ID" value="NZ_WOCD01000003.1"/>
</dbReference>
<proteinExistence type="predicted"/>
<accession>A0A6N8F9H3</accession>
<reference evidence="2 3" key="1">
    <citation type="submission" date="2019-11" db="EMBL/GenBank/DDBJ databases">
        <title>P. haliotis isolates from Z. marina roots.</title>
        <authorList>
            <person name="Cohen M."/>
            <person name="Jospin G."/>
            <person name="Eisen J.A."/>
            <person name="Coil D.A."/>
        </authorList>
    </citation>
    <scope>NUCLEOTIDE SEQUENCE [LARGE SCALE GENOMIC DNA]</scope>
    <source>
        <strain evidence="2 3">UCD-MCMsp1aY</strain>
    </source>
</reference>
<evidence type="ECO:0008006" key="4">
    <source>
        <dbReference type="Google" id="ProtNLM"/>
    </source>
</evidence>
<keyword evidence="1" id="KW-0732">Signal</keyword>
<organism evidence="2 3">
    <name type="scientific">Psychrosphaera haliotis</name>
    <dbReference type="NCBI Taxonomy" id="555083"/>
    <lineage>
        <taxon>Bacteria</taxon>
        <taxon>Pseudomonadati</taxon>
        <taxon>Pseudomonadota</taxon>
        <taxon>Gammaproteobacteria</taxon>
        <taxon>Alteromonadales</taxon>
        <taxon>Pseudoalteromonadaceae</taxon>
        <taxon>Psychrosphaera</taxon>
    </lineage>
</organism>
<dbReference type="AlphaFoldDB" id="A0A6N8F9H3"/>
<evidence type="ECO:0000313" key="3">
    <source>
        <dbReference type="Proteomes" id="UP000439994"/>
    </source>
</evidence>
<evidence type="ECO:0000256" key="1">
    <source>
        <dbReference type="SAM" id="SignalP"/>
    </source>
</evidence>
<keyword evidence="3" id="KW-1185">Reference proteome</keyword>
<comment type="caution">
    <text evidence="2">The sequence shown here is derived from an EMBL/GenBank/DDBJ whole genome shotgun (WGS) entry which is preliminary data.</text>
</comment>